<feature type="region of interest" description="Disordered" evidence="7">
    <location>
        <begin position="369"/>
        <end position="407"/>
    </location>
</feature>
<feature type="domain" description="CUT" evidence="8">
    <location>
        <begin position="249"/>
        <end position="338"/>
    </location>
</feature>
<feature type="region of interest" description="Disordered" evidence="7">
    <location>
        <begin position="1"/>
        <end position="49"/>
    </location>
</feature>
<dbReference type="GO" id="GO:0005634">
    <property type="term" value="C:nucleus"/>
    <property type="evidence" value="ECO:0007669"/>
    <property type="project" value="UniProtKB-SubCell"/>
</dbReference>
<keyword evidence="5" id="KW-0804">Transcription</keyword>
<keyword evidence="2" id="KW-0805">Transcription regulation</keyword>
<evidence type="ECO:0000256" key="1">
    <source>
        <dbReference type="ARBA" id="ARBA00004123"/>
    </source>
</evidence>
<dbReference type="GO" id="GO:0003677">
    <property type="term" value="F:DNA binding"/>
    <property type="evidence" value="ECO:0007669"/>
    <property type="project" value="UniProtKB-KW"/>
</dbReference>
<keyword evidence="3" id="KW-0238">DNA-binding</keyword>
<dbReference type="EMBL" id="DS268512">
    <property type="protein sequence ID" value="EFO84120.1"/>
    <property type="molecule type" value="Genomic_DNA"/>
</dbReference>
<feature type="compositionally biased region" description="Low complexity" evidence="7">
    <location>
        <begin position="141"/>
        <end position="152"/>
    </location>
</feature>
<feature type="compositionally biased region" description="Basic and acidic residues" evidence="7">
    <location>
        <begin position="398"/>
        <end position="407"/>
    </location>
</feature>
<dbReference type="PROSITE" id="PS51042">
    <property type="entry name" value="CUT"/>
    <property type="match status" value="1"/>
</dbReference>
<dbReference type="HOGENOM" id="CLU_693060_0_0_1"/>
<keyword evidence="4" id="KW-0371">Homeobox</keyword>
<evidence type="ECO:0000256" key="4">
    <source>
        <dbReference type="ARBA" id="ARBA00023155"/>
    </source>
</evidence>
<evidence type="ECO:0000256" key="7">
    <source>
        <dbReference type="SAM" id="MobiDB-lite"/>
    </source>
</evidence>
<dbReference type="Proteomes" id="UP000008281">
    <property type="component" value="Unassembled WGS sequence"/>
</dbReference>
<feature type="compositionally biased region" description="Basic and acidic residues" evidence="7">
    <location>
        <begin position="369"/>
        <end position="390"/>
    </location>
</feature>
<dbReference type="InterPro" id="IPR003350">
    <property type="entry name" value="CUT_dom"/>
</dbReference>
<sequence>MSNMYPQNPNDQPGQRRSNRQNPPQNRTPPPPIEQLNPPWNPHLGAQQWTSQSQIVAPNMHRMFLKFPFSGIKLLVFSEPMANMDPRNPDTQPGGMEQNQPDAFPNPQLPFLRELHMQPYQPEVVPEEYQPQYLSTRANYTSSSHSLSTPPLQTQTHPTNNINTEGYPPFTFGENYAQNARLKTAGGFEMGGSADMRREFDVMDTVFQYLYFPENPNPQGSMNPLHPNAPDSPVNWERLTVRKVIQILDKPLGDGERIDTAEVARKITNLINNTPSGKGKYFECVGGKMKNYKKYIDVFYDLKEYKELNEEGQDVFRRWYNWWNIPDDEKRKSILNMHETLKTEWFNMRSAKNAERIENKLKLRNQELKRKSDAVDEKNRVREEKNARKKEEKKKKREEKAMMKGRK</sequence>
<feature type="region of interest" description="Disordered" evidence="7">
    <location>
        <begin position="141"/>
        <end position="161"/>
    </location>
</feature>
<organism evidence="10">
    <name type="scientific">Caenorhabditis remanei</name>
    <name type="common">Caenorhabditis vulgaris</name>
    <dbReference type="NCBI Taxonomy" id="31234"/>
    <lineage>
        <taxon>Eukaryota</taxon>
        <taxon>Metazoa</taxon>
        <taxon>Ecdysozoa</taxon>
        <taxon>Nematoda</taxon>
        <taxon>Chromadorea</taxon>
        <taxon>Rhabditida</taxon>
        <taxon>Rhabditina</taxon>
        <taxon>Rhabditomorpha</taxon>
        <taxon>Rhabditoidea</taxon>
        <taxon>Rhabditidae</taxon>
        <taxon>Peloderinae</taxon>
        <taxon>Caenorhabditis</taxon>
    </lineage>
</organism>
<evidence type="ECO:0000256" key="3">
    <source>
        <dbReference type="ARBA" id="ARBA00023125"/>
    </source>
</evidence>
<dbReference type="AlphaFoldDB" id="E3N2F6"/>
<evidence type="ECO:0000256" key="6">
    <source>
        <dbReference type="ARBA" id="ARBA00023242"/>
    </source>
</evidence>
<keyword evidence="10" id="KW-1185">Reference proteome</keyword>
<keyword evidence="6" id="KW-0539">Nucleus</keyword>
<proteinExistence type="predicted"/>
<feature type="compositionally biased region" description="Polar residues" evidence="7">
    <location>
        <begin position="1"/>
        <end position="11"/>
    </location>
</feature>
<dbReference type="InParanoid" id="E3N2F6"/>
<evidence type="ECO:0000256" key="2">
    <source>
        <dbReference type="ARBA" id="ARBA00023015"/>
    </source>
</evidence>
<evidence type="ECO:0000256" key="5">
    <source>
        <dbReference type="ARBA" id="ARBA00023163"/>
    </source>
</evidence>
<name>E3N2F6_CAERE</name>
<reference evidence="9" key="1">
    <citation type="submission" date="2007-07" db="EMBL/GenBank/DDBJ databases">
        <title>PCAP assembly of the Caenorhabditis remanei genome.</title>
        <authorList>
            <consortium name="The Caenorhabditis remanei Sequencing Consortium"/>
            <person name="Wilson R.K."/>
        </authorList>
    </citation>
    <scope>NUCLEOTIDE SEQUENCE [LARGE SCALE GENOMIC DNA]</scope>
    <source>
        <strain evidence="9">PB4641</strain>
    </source>
</reference>
<gene>
    <name evidence="9" type="ORF">CRE_16989</name>
</gene>
<feature type="compositionally biased region" description="Low complexity" evidence="7">
    <location>
        <begin position="12"/>
        <end position="25"/>
    </location>
</feature>
<evidence type="ECO:0000313" key="9">
    <source>
        <dbReference type="EMBL" id="EFO84120.1"/>
    </source>
</evidence>
<protein>
    <recommendedName>
        <fullName evidence="8">CUT domain-containing protein</fullName>
    </recommendedName>
</protein>
<evidence type="ECO:0000313" key="10">
    <source>
        <dbReference type="Proteomes" id="UP000008281"/>
    </source>
</evidence>
<accession>E3N2F6</accession>
<comment type="subcellular location">
    <subcellularLocation>
        <location evidence="1">Nucleus</location>
    </subcellularLocation>
</comment>
<evidence type="ECO:0000259" key="8">
    <source>
        <dbReference type="PROSITE" id="PS51042"/>
    </source>
</evidence>